<evidence type="ECO:0000313" key="3">
    <source>
        <dbReference type="EMBL" id="KNC76159.1"/>
    </source>
</evidence>
<dbReference type="Pfam" id="PF24506">
    <property type="entry name" value="KNTC1_N"/>
    <property type="match status" value="1"/>
</dbReference>
<keyword evidence="4" id="KW-1185">Reference proteome</keyword>
<feature type="domain" description="KNTC1 N-terminal" evidence="2">
    <location>
        <begin position="34"/>
        <end position="129"/>
    </location>
</feature>
<protein>
    <recommendedName>
        <fullName evidence="2">KNTC1 N-terminal domain-containing protein</fullName>
    </recommendedName>
</protein>
<name>A0A0L0FHB0_9EUKA</name>
<dbReference type="InterPro" id="IPR055402">
    <property type="entry name" value="KNTC1_N"/>
</dbReference>
<accession>A0A0L0FHB0</accession>
<sequence>IRDRIIVDSFDGWQTHGDAGVCDMRVASLRSGTLVPATASRQQQVFLVGKGLSKWAVRDGQMGMLDYAVSREEDDMVMVQIELTPRNKYIVARHKANFMSLWDADTLVTLYRWDVPGVRMFSLLTSTSDHIRDIRVVLVVSNPTEDNNIAHPSTNRVESGSGNAQSLQIVSLPSNKKMFAVDMGTGGEPNVAVSNGMARL</sequence>
<feature type="non-terminal residue" evidence="3">
    <location>
        <position position="1"/>
    </location>
</feature>
<dbReference type="Proteomes" id="UP000054560">
    <property type="component" value="Unassembled WGS sequence"/>
</dbReference>
<evidence type="ECO:0000313" key="4">
    <source>
        <dbReference type="Proteomes" id="UP000054560"/>
    </source>
</evidence>
<feature type="region of interest" description="Disordered" evidence="1">
    <location>
        <begin position="145"/>
        <end position="164"/>
    </location>
</feature>
<dbReference type="GeneID" id="25911833"/>
<gene>
    <name evidence="3" type="ORF">SARC_11329</name>
</gene>
<dbReference type="EMBL" id="KQ243230">
    <property type="protein sequence ID" value="KNC76159.1"/>
    <property type="molecule type" value="Genomic_DNA"/>
</dbReference>
<proteinExistence type="predicted"/>
<evidence type="ECO:0000256" key="1">
    <source>
        <dbReference type="SAM" id="MobiDB-lite"/>
    </source>
</evidence>
<dbReference type="AlphaFoldDB" id="A0A0L0FHB0"/>
<reference evidence="3 4" key="1">
    <citation type="submission" date="2011-02" db="EMBL/GenBank/DDBJ databases">
        <title>The Genome Sequence of Sphaeroforma arctica JP610.</title>
        <authorList>
            <consortium name="The Broad Institute Genome Sequencing Platform"/>
            <person name="Russ C."/>
            <person name="Cuomo C."/>
            <person name="Young S.K."/>
            <person name="Zeng Q."/>
            <person name="Gargeya S."/>
            <person name="Alvarado L."/>
            <person name="Berlin A."/>
            <person name="Chapman S.B."/>
            <person name="Chen Z."/>
            <person name="Freedman E."/>
            <person name="Gellesch M."/>
            <person name="Goldberg J."/>
            <person name="Griggs A."/>
            <person name="Gujja S."/>
            <person name="Heilman E."/>
            <person name="Heiman D."/>
            <person name="Howarth C."/>
            <person name="Mehta T."/>
            <person name="Neiman D."/>
            <person name="Pearson M."/>
            <person name="Roberts A."/>
            <person name="Saif S."/>
            <person name="Shea T."/>
            <person name="Shenoy N."/>
            <person name="Sisk P."/>
            <person name="Stolte C."/>
            <person name="Sykes S."/>
            <person name="White J."/>
            <person name="Yandava C."/>
            <person name="Burger G."/>
            <person name="Gray M.W."/>
            <person name="Holland P.W.H."/>
            <person name="King N."/>
            <person name="Lang F.B.F."/>
            <person name="Roger A.J."/>
            <person name="Ruiz-Trillo I."/>
            <person name="Haas B."/>
            <person name="Nusbaum C."/>
            <person name="Birren B."/>
        </authorList>
    </citation>
    <scope>NUCLEOTIDE SEQUENCE [LARGE SCALE GENOMIC DNA]</scope>
    <source>
        <strain evidence="3 4">JP610</strain>
    </source>
</reference>
<evidence type="ECO:0000259" key="2">
    <source>
        <dbReference type="Pfam" id="PF24506"/>
    </source>
</evidence>
<organism evidence="3 4">
    <name type="scientific">Sphaeroforma arctica JP610</name>
    <dbReference type="NCBI Taxonomy" id="667725"/>
    <lineage>
        <taxon>Eukaryota</taxon>
        <taxon>Ichthyosporea</taxon>
        <taxon>Ichthyophonida</taxon>
        <taxon>Sphaeroforma</taxon>
    </lineage>
</organism>
<dbReference type="RefSeq" id="XP_014150061.1">
    <property type="nucleotide sequence ID" value="XM_014294586.1"/>
</dbReference>